<sequence length="52" mass="6168">MNPHLNWGTERAAELRAEAQRDRLARAAQASRPQTRWNFLRFLLPARRPRLT</sequence>
<reference evidence="2" key="1">
    <citation type="journal article" date="2019" name="Int. J. Syst. Evol. Microbiol.">
        <title>The Global Catalogue of Microorganisms (GCM) 10K type strain sequencing project: providing services to taxonomists for standard genome sequencing and annotation.</title>
        <authorList>
            <consortium name="The Broad Institute Genomics Platform"/>
            <consortium name="The Broad Institute Genome Sequencing Center for Infectious Disease"/>
            <person name="Wu L."/>
            <person name="Ma J."/>
        </authorList>
    </citation>
    <scope>NUCLEOTIDE SEQUENCE [LARGE SCALE GENOMIC DNA]</scope>
    <source>
        <strain evidence="2">CCTCC AB 2013263</strain>
    </source>
</reference>
<proteinExistence type="predicted"/>
<evidence type="ECO:0000313" key="2">
    <source>
        <dbReference type="Proteomes" id="UP001595748"/>
    </source>
</evidence>
<dbReference type="RefSeq" id="WP_380075446.1">
    <property type="nucleotide sequence ID" value="NZ_JBHRZF010000007.1"/>
</dbReference>
<organism evidence="1 2">
    <name type="scientific">Deinococcus antarcticus</name>
    <dbReference type="NCBI Taxonomy" id="1298767"/>
    <lineage>
        <taxon>Bacteria</taxon>
        <taxon>Thermotogati</taxon>
        <taxon>Deinococcota</taxon>
        <taxon>Deinococci</taxon>
        <taxon>Deinococcales</taxon>
        <taxon>Deinococcaceae</taxon>
        <taxon>Deinococcus</taxon>
    </lineage>
</organism>
<dbReference type="Proteomes" id="UP001595748">
    <property type="component" value="Unassembled WGS sequence"/>
</dbReference>
<comment type="caution">
    <text evidence="1">The sequence shown here is derived from an EMBL/GenBank/DDBJ whole genome shotgun (WGS) entry which is preliminary data.</text>
</comment>
<evidence type="ECO:0000313" key="1">
    <source>
        <dbReference type="EMBL" id="MFC3859281.1"/>
    </source>
</evidence>
<gene>
    <name evidence="1" type="ORF">ACFOPQ_00650</name>
</gene>
<keyword evidence="2" id="KW-1185">Reference proteome</keyword>
<dbReference type="EMBL" id="JBHRZF010000007">
    <property type="protein sequence ID" value="MFC3859281.1"/>
    <property type="molecule type" value="Genomic_DNA"/>
</dbReference>
<accession>A0ABV8A1N9</accession>
<protein>
    <submittedName>
        <fullName evidence="1">Uncharacterized protein</fullName>
    </submittedName>
</protein>
<name>A0ABV8A1N9_9DEIO</name>